<evidence type="ECO:0000313" key="1">
    <source>
        <dbReference type="EMBL" id="WAX59151.1"/>
    </source>
</evidence>
<dbReference type="InterPro" id="IPR011051">
    <property type="entry name" value="RmlC_Cupin_sf"/>
</dbReference>
<dbReference type="Proteomes" id="UP001164693">
    <property type="component" value="Chromosome"/>
</dbReference>
<name>A0ABY7K7S3_9ACTN</name>
<evidence type="ECO:0000313" key="2">
    <source>
        <dbReference type="Proteomes" id="UP001164693"/>
    </source>
</evidence>
<dbReference type="SUPFAM" id="SSF51182">
    <property type="entry name" value="RmlC-like cupins"/>
    <property type="match status" value="1"/>
</dbReference>
<sequence>MITNPSLYRVVFENERVRVLEYRDGPGDRTTPHRHPDSVMVTLSSFRRRLASGGRRVDVEIPAGQVRWLDAQEHSGENVGDTPTHTVFVELKEEAPARVAAARLGPAEP</sequence>
<evidence type="ECO:0008006" key="3">
    <source>
        <dbReference type="Google" id="ProtNLM"/>
    </source>
</evidence>
<gene>
    <name evidence="1" type="ORF">M6B22_10415</name>
</gene>
<organism evidence="1 2">
    <name type="scientific">Jatrophihabitans cynanchi</name>
    <dbReference type="NCBI Taxonomy" id="2944128"/>
    <lineage>
        <taxon>Bacteria</taxon>
        <taxon>Bacillati</taxon>
        <taxon>Actinomycetota</taxon>
        <taxon>Actinomycetes</taxon>
        <taxon>Jatrophihabitantales</taxon>
        <taxon>Jatrophihabitantaceae</taxon>
        <taxon>Jatrophihabitans</taxon>
    </lineage>
</organism>
<dbReference type="Gene3D" id="2.60.120.10">
    <property type="entry name" value="Jelly Rolls"/>
    <property type="match status" value="1"/>
</dbReference>
<accession>A0ABY7K7S3</accession>
<proteinExistence type="predicted"/>
<keyword evidence="2" id="KW-1185">Reference proteome</keyword>
<reference evidence="1" key="1">
    <citation type="submission" date="2022-05" db="EMBL/GenBank/DDBJ databases">
        <title>Jatrophihabitans sp. SB3-54 whole genome sequence.</title>
        <authorList>
            <person name="Suh M.K."/>
            <person name="Eom M.K."/>
            <person name="Kim J.S."/>
            <person name="Kim H.S."/>
            <person name="Do H.E."/>
            <person name="Shin Y.K."/>
            <person name="Lee J.-S."/>
        </authorList>
    </citation>
    <scope>NUCLEOTIDE SEQUENCE</scope>
    <source>
        <strain evidence="1">SB3-54</strain>
    </source>
</reference>
<dbReference type="EMBL" id="CP097463">
    <property type="protein sequence ID" value="WAX59151.1"/>
    <property type="molecule type" value="Genomic_DNA"/>
</dbReference>
<protein>
    <recommendedName>
        <fullName evidence="3">Cytoplasmic protein</fullName>
    </recommendedName>
</protein>
<dbReference type="InterPro" id="IPR014710">
    <property type="entry name" value="RmlC-like_jellyroll"/>
</dbReference>